<feature type="domain" description="DNA helicase DnaB-like N-terminal" evidence="3">
    <location>
        <begin position="6"/>
        <end position="104"/>
    </location>
</feature>
<gene>
    <name evidence="4" type="ordered locus">Csac_2098</name>
</gene>
<keyword evidence="4" id="KW-0378">Hydrolase</keyword>
<keyword evidence="5" id="KW-1185">Reference proteome</keyword>
<dbReference type="PANTHER" id="PTHR30153:SF2">
    <property type="entry name" value="REPLICATIVE DNA HELICASE"/>
    <property type="match status" value="1"/>
</dbReference>
<dbReference type="AlphaFoldDB" id="A4XL96"/>
<dbReference type="RefSeq" id="WP_011917615.1">
    <property type="nucleotide sequence ID" value="NC_009437.1"/>
</dbReference>
<evidence type="ECO:0000313" key="4">
    <source>
        <dbReference type="EMBL" id="ABP67681.1"/>
    </source>
</evidence>
<keyword evidence="4" id="KW-0547">Nucleotide-binding</keyword>
<accession>A4XL96</accession>
<evidence type="ECO:0000256" key="1">
    <source>
        <dbReference type="ARBA" id="ARBA00022705"/>
    </source>
</evidence>
<name>A4XL96_CALS8</name>
<dbReference type="SUPFAM" id="SSF48024">
    <property type="entry name" value="N-terminal domain of DnaB helicase"/>
    <property type="match status" value="1"/>
</dbReference>
<dbReference type="InterPro" id="IPR007693">
    <property type="entry name" value="DNA_helicase_DnaB-like_N"/>
</dbReference>
<reference evidence="4 5" key="1">
    <citation type="journal article" date="2008" name="Appl. Environ. Microbiol.">
        <title>Hydrogenomics of the extremely thermophilic bacterium Caldicellulosiruptor saccharolyticus.</title>
        <authorList>
            <person name="van de Werken H.J."/>
            <person name="Verhaart M.R."/>
            <person name="VanFossen A.L."/>
            <person name="Willquist K."/>
            <person name="Lewis D.L."/>
            <person name="Nichols J.D."/>
            <person name="Goorissen H.P."/>
            <person name="Mongodin E.F."/>
            <person name="Nelson K.E."/>
            <person name="van Niel E.W."/>
            <person name="Stams A.J."/>
            <person name="Ward D.E."/>
            <person name="de Vos W.M."/>
            <person name="van der Oost J."/>
            <person name="Kelly R.M."/>
            <person name="Kengen S.W."/>
        </authorList>
    </citation>
    <scope>NUCLEOTIDE SEQUENCE [LARGE SCALE GENOMIC DNA]</scope>
    <source>
        <strain evidence="5">ATCC 43494 / DSM 8903 / Tp8T 6331</strain>
    </source>
</reference>
<dbReference type="eggNOG" id="COG0305">
    <property type="taxonomic scope" value="Bacteria"/>
</dbReference>
<dbReference type="KEGG" id="csc:Csac_2098"/>
<evidence type="ECO:0000313" key="5">
    <source>
        <dbReference type="Proteomes" id="UP000000256"/>
    </source>
</evidence>
<dbReference type="GO" id="GO:0003678">
    <property type="term" value="F:DNA helicase activity"/>
    <property type="evidence" value="ECO:0007669"/>
    <property type="project" value="InterPro"/>
</dbReference>
<dbReference type="Proteomes" id="UP000000256">
    <property type="component" value="Chromosome"/>
</dbReference>
<dbReference type="Gene3D" id="1.10.860.10">
    <property type="entry name" value="DNAb Helicase, Chain A"/>
    <property type="match status" value="1"/>
</dbReference>
<dbReference type="HOGENOM" id="CLU_089235_0_0_9"/>
<dbReference type="GO" id="GO:0003677">
    <property type="term" value="F:DNA binding"/>
    <property type="evidence" value="ECO:0007669"/>
    <property type="project" value="UniProtKB-KW"/>
</dbReference>
<dbReference type="InterPro" id="IPR016136">
    <property type="entry name" value="DNA_helicase_N/primase_C"/>
</dbReference>
<keyword evidence="4" id="KW-0347">Helicase</keyword>
<dbReference type="InterPro" id="IPR036185">
    <property type="entry name" value="DNA_heli_DnaB-like_N_sf"/>
</dbReference>
<keyword evidence="2" id="KW-0238">DNA-binding</keyword>
<organism evidence="4 5">
    <name type="scientific">Caldicellulosiruptor saccharolyticus (strain ATCC 43494 / DSM 8903 / Tp8T 6331)</name>
    <dbReference type="NCBI Taxonomy" id="351627"/>
    <lineage>
        <taxon>Bacteria</taxon>
        <taxon>Bacillati</taxon>
        <taxon>Bacillota</taxon>
        <taxon>Bacillota incertae sedis</taxon>
        <taxon>Caldicellulosiruptorales</taxon>
        <taxon>Caldicellulosiruptoraceae</taxon>
        <taxon>Caldicellulosiruptor</taxon>
    </lineage>
</organism>
<dbReference type="Pfam" id="PF00772">
    <property type="entry name" value="DnaB"/>
    <property type="match status" value="1"/>
</dbReference>
<evidence type="ECO:0000256" key="2">
    <source>
        <dbReference type="ARBA" id="ARBA00023125"/>
    </source>
</evidence>
<proteinExistence type="predicted"/>
<dbReference type="PANTHER" id="PTHR30153">
    <property type="entry name" value="REPLICATIVE DNA HELICASE DNAB"/>
    <property type="match status" value="1"/>
</dbReference>
<protein>
    <submittedName>
        <fullName evidence="4">DnaB domain protein helicase, N-terminal domain protein</fullName>
    </submittedName>
</protein>
<keyword evidence="1" id="KW-0235">DNA replication</keyword>
<dbReference type="GO" id="GO:0005524">
    <property type="term" value="F:ATP binding"/>
    <property type="evidence" value="ECO:0007669"/>
    <property type="project" value="InterPro"/>
</dbReference>
<dbReference type="OrthoDB" id="9773982at2"/>
<dbReference type="EMBL" id="CP000679">
    <property type="protein sequence ID" value="ABP67681.1"/>
    <property type="molecule type" value="Genomic_DNA"/>
</dbReference>
<dbReference type="GO" id="GO:0006260">
    <property type="term" value="P:DNA replication"/>
    <property type="evidence" value="ECO:0007669"/>
    <property type="project" value="UniProtKB-KW"/>
</dbReference>
<dbReference type="GO" id="GO:0005829">
    <property type="term" value="C:cytosol"/>
    <property type="evidence" value="ECO:0007669"/>
    <property type="project" value="TreeGrafter"/>
</dbReference>
<keyword evidence="4" id="KW-0067">ATP-binding</keyword>
<sequence>MGKIVNQEAVEVVIGAMLFSKEAISEVTGILTKEDFATPQLREVFAAVLELFEEDKPVDIITVAERLRERGTFEEVGGNEYLTNLAINTPTTANVMYYAKIVKEKSLLRQIASKNKELTAVIEMGDLEAAKLIAEEITVLTEKKIGYNTIKALIISEAAEKDKQQGAHLWLVENFIPQKGLVIFSGRPKHGKTTVLL</sequence>
<dbReference type="STRING" id="351627.Csac_2098"/>
<evidence type="ECO:0000259" key="3">
    <source>
        <dbReference type="Pfam" id="PF00772"/>
    </source>
</evidence>